<reference evidence="3" key="1">
    <citation type="submission" date="2020-07" db="EMBL/GenBank/DDBJ databases">
        <authorList>
            <person name="Lin J."/>
        </authorList>
    </citation>
    <scope>NUCLEOTIDE SEQUENCE</scope>
</reference>
<accession>A0A6V7PCJ9</accession>
<proteinExistence type="predicted"/>
<dbReference type="SMART" id="SM01054">
    <property type="entry name" value="CaM_binding"/>
    <property type="match status" value="1"/>
</dbReference>
<feature type="compositionally biased region" description="Polar residues" evidence="1">
    <location>
        <begin position="527"/>
        <end position="537"/>
    </location>
</feature>
<name>A0A6V7PCJ9_ANACO</name>
<dbReference type="InterPro" id="IPR012417">
    <property type="entry name" value="CaM-bd_dom_pln"/>
</dbReference>
<dbReference type="AlphaFoldDB" id="A0A6V7PCJ9"/>
<feature type="compositionally biased region" description="Basic and acidic residues" evidence="1">
    <location>
        <begin position="546"/>
        <end position="563"/>
    </location>
</feature>
<evidence type="ECO:0000256" key="1">
    <source>
        <dbReference type="SAM" id="MobiDB-lite"/>
    </source>
</evidence>
<feature type="domain" description="Calmodulin-binding" evidence="2">
    <location>
        <begin position="617"/>
        <end position="723"/>
    </location>
</feature>
<protein>
    <recommendedName>
        <fullName evidence="2">Calmodulin-binding domain-containing protein</fullName>
    </recommendedName>
</protein>
<dbReference type="InterPro" id="IPR044681">
    <property type="entry name" value="PICBP-like"/>
</dbReference>
<sequence>MVQRKAPKRLSPQAKAMEKQAPYPEKPLPPHHLQQDTKKKMKELRSITISDIDGGGYVQLNRNKKTPSPPAAAAAAAAAAAKRRDLLPNYMKPTTSSDARKELPKVTTHQSPKSLKKKPSLKKPIRPALKRNIGILVCSSMHVNRATCSSTLKDSKFPKALELSPGATEAQGTSAIKVCPYTYCSLNGHRNEGLPPLKCFLASRRKLMRTQKSFRLKGVAQFRKKGSFEEMDTGQANLSESPSGSGLKITPLVHAEEVDDFFVEIYAKPETNTMEKEEFDRRSIREEEVNSNSVVDLADDADRCSDSSVEEMDETTKFLEYVSRDQNCKGGGEKPHDYVIEESEKHSEDHVECESNLPDLKPPDMDSMEDADLFPDDNKSDCYESSDDGATRVRESSFQNDELNIGLLFETESNLDPCGMVECGAEISHETSDARSDCGKEISTIDEPFESEGVEIQNQAAHFPCGQVGEEENISSMVCEEKINEEEARIEQVSSFPEHEIISSAISEGDEAYQQVNFETNCSSDNQVSNRIEASSNIEEDIDAEREEKEEKQITSKSEHAAEEPNFAPETQNFSFRNQEEEASEEGGGSSESDINETLQFQDKEECEVDEICVAFSAMSLGEDEYMDSTMEFSKNRYIIARRRTTQESEYIREFNPRSPRFLPLEPDPDAEKVDLRHQMMDERKNAEEWMIDYALRKAVNKLAPARKKKVELLVEAFETVIPIPVCEKSVQNETARFRPIQACS</sequence>
<dbReference type="GO" id="GO:0005516">
    <property type="term" value="F:calmodulin binding"/>
    <property type="evidence" value="ECO:0007669"/>
    <property type="project" value="InterPro"/>
</dbReference>
<feature type="compositionally biased region" description="Basic and acidic residues" evidence="1">
    <location>
        <begin position="343"/>
        <end position="353"/>
    </location>
</feature>
<feature type="compositionally biased region" description="Acidic residues" evidence="1">
    <location>
        <begin position="366"/>
        <end position="375"/>
    </location>
</feature>
<dbReference type="EMBL" id="LR862147">
    <property type="protein sequence ID" value="CAD1828348.1"/>
    <property type="molecule type" value="Genomic_DNA"/>
</dbReference>
<gene>
    <name evidence="3" type="ORF">CB5_LOCUS11559</name>
</gene>
<feature type="region of interest" description="Disordered" evidence="1">
    <location>
        <begin position="1"/>
        <end position="122"/>
    </location>
</feature>
<dbReference type="PANTHER" id="PTHR33923">
    <property type="entry name" value="CALMODULIN-BINDING PROTEIN-RELATED"/>
    <property type="match status" value="1"/>
</dbReference>
<organism evidence="3">
    <name type="scientific">Ananas comosus var. bracteatus</name>
    <name type="common">red pineapple</name>
    <dbReference type="NCBI Taxonomy" id="296719"/>
    <lineage>
        <taxon>Eukaryota</taxon>
        <taxon>Viridiplantae</taxon>
        <taxon>Streptophyta</taxon>
        <taxon>Embryophyta</taxon>
        <taxon>Tracheophyta</taxon>
        <taxon>Spermatophyta</taxon>
        <taxon>Magnoliopsida</taxon>
        <taxon>Liliopsida</taxon>
        <taxon>Poales</taxon>
        <taxon>Bromeliaceae</taxon>
        <taxon>Bromelioideae</taxon>
        <taxon>Ananas</taxon>
    </lineage>
</organism>
<evidence type="ECO:0000259" key="2">
    <source>
        <dbReference type="SMART" id="SM01054"/>
    </source>
</evidence>
<dbReference type="PANTHER" id="PTHR33923:SF2">
    <property type="entry name" value="CALMODULIN-BINDING PROTEIN-RELATED"/>
    <property type="match status" value="1"/>
</dbReference>
<evidence type="ECO:0000313" key="3">
    <source>
        <dbReference type="EMBL" id="CAD1828348.1"/>
    </source>
</evidence>
<feature type="region of interest" description="Disordered" evidence="1">
    <location>
        <begin position="527"/>
        <end position="594"/>
    </location>
</feature>
<feature type="compositionally biased region" description="Low complexity" evidence="1">
    <location>
        <begin position="71"/>
        <end position="80"/>
    </location>
</feature>
<dbReference type="Pfam" id="PF07839">
    <property type="entry name" value="CaM_binding"/>
    <property type="match status" value="1"/>
</dbReference>
<feature type="region of interest" description="Disordered" evidence="1">
    <location>
        <begin position="343"/>
        <end position="393"/>
    </location>
</feature>